<dbReference type="RefSeq" id="WP_111162208.1">
    <property type="nucleotide sequence ID" value="NZ_PCDP01000040.1"/>
</dbReference>
<comment type="caution">
    <text evidence="2">The sequence shown here is derived from an EMBL/GenBank/DDBJ whole genome shotgun (WGS) entry which is preliminary data.</text>
</comment>
<dbReference type="InterPro" id="IPR025870">
    <property type="entry name" value="Glyoxalase-like_dom"/>
</dbReference>
<dbReference type="Gene3D" id="3.10.180.10">
    <property type="entry name" value="2,3-Dihydroxybiphenyl 1,2-Dioxygenase, domain 1"/>
    <property type="match status" value="1"/>
</dbReference>
<dbReference type="Proteomes" id="UP000248925">
    <property type="component" value="Unassembled WGS sequence"/>
</dbReference>
<dbReference type="OrthoDB" id="9812467at2"/>
<dbReference type="Pfam" id="PF13468">
    <property type="entry name" value="Glyoxalase_3"/>
    <property type="match status" value="1"/>
</dbReference>
<dbReference type="InterPro" id="IPR029068">
    <property type="entry name" value="Glyas_Bleomycin-R_OHBP_Dase"/>
</dbReference>
<protein>
    <submittedName>
        <fullName evidence="2">Lactoylglutathione lyase</fullName>
    </submittedName>
</protein>
<proteinExistence type="predicted"/>
<accession>A0A2W4CEN0</accession>
<keyword evidence="2" id="KW-0456">Lyase</keyword>
<feature type="domain" description="Glyoxalase-like" evidence="1">
    <location>
        <begin position="7"/>
        <end position="193"/>
    </location>
</feature>
<evidence type="ECO:0000259" key="1">
    <source>
        <dbReference type="Pfam" id="PF13468"/>
    </source>
</evidence>
<dbReference type="AlphaFoldDB" id="A0A2W4CEN0"/>
<name>A0A2W4CEN0_9HYPH</name>
<keyword evidence="3" id="KW-1185">Reference proteome</keyword>
<dbReference type="GO" id="GO:0016829">
    <property type="term" value="F:lyase activity"/>
    <property type="evidence" value="ECO:0007669"/>
    <property type="project" value="UniProtKB-KW"/>
</dbReference>
<organism evidence="2 3">
    <name type="scientific">Rhizobium tubonense</name>
    <dbReference type="NCBI Taxonomy" id="484088"/>
    <lineage>
        <taxon>Bacteria</taxon>
        <taxon>Pseudomonadati</taxon>
        <taxon>Pseudomonadota</taxon>
        <taxon>Alphaproteobacteria</taxon>
        <taxon>Hyphomicrobiales</taxon>
        <taxon>Rhizobiaceae</taxon>
        <taxon>Rhizobium/Agrobacterium group</taxon>
        <taxon>Rhizobium</taxon>
    </lineage>
</organism>
<gene>
    <name evidence="2" type="ORF">CPY51_21170</name>
</gene>
<reference evidence="2 3" key="1">
    <citation type="journal article" date="2018" name="Sci. Rep.">
        <title>Rhizobium tumorigenes sp. nov., a novel plant tumorigenic bacterium isolated from cane gall tumors on thornless blackberry.</title>
        <authorList>
            <person name="Kuzmanovi N."/>
            <person name="Smalla K."/>
            <person name="Gronow S."/>
            <person name="PuBawska J."/>
        </authorList>
    </citation>
    <scope>NUCLEOTIDE SEQUENCE [LARGE SCALE GENOMIC DNA]</scope>
    <source>
        <strain evidence="2 3">CCBAU 85046</strain>
    </source>
</reference>
<sequence length="294" mass="31642">MLAIHPVDHLVLPTVNIDLARERLGKLGFAVAPDARHPFGTENACIFFADGTYLEPLGVASLEECEKTAREGNVFTARDQAFRFRVGEDGFSAVVFGANDAKADDARFRQNTISAGKMLQFARPMRMPDGSESTAGFNLAFAADLRAPDFFAFCCERTNPLPADRGALEHHANGVVGMAEVVLSTSRPAAFRSFFELVSNGAEIVEGSFGINVKTPNVCIAVINSQGMQAFFDLDVSREDAGLHAKAIVFKTSDLSVTTSHLTANGVTYTRKSNRVLVKAAPGQGALFAFEEIS</sequence>
<evidence type="ECO:0000313" key="2">
    <source>
        <dbReference type="EMBL" id="PZM11271.1"/>
    </source>
</evidence>
<evidence type="ECO:0000313" key="3">
    <source>
        <dbReference type="Proteomes" id="UP000248925"/>
    </source>
</evidence>
<dbReference type="EMBL" id="PCDP01000040">
    <property type="protein sequence ID" value="PZM11271.1"/>
    <property type="molecule type" value="Genomic_DNA"/>
</dbReference>